<dbReference type="SUPFAM" id="SSF53474">
    <property type="entry name" value="alpha/beta-Hydrolases"/>
    <property type="match status" value="1"/>
</dbReference>
<dbReference type="EMBL" id="QLMA01000004">
    <property type="protein sequence ID" value="RAJ82139.1"/>
    <property type="molecule type" value="Genomic_DNA"/>
</dbReference>
<organism evidence="3 4">
    <name type="scientific">Chitinophaga dinghuensis</name>
    <dbReference type="NCBI Taxonomy" id="1539050"/>
    <lineage>
        <taxon>Bacteria</taxon>
        <taxon>Pseudomonadati</taxon>
        <taxon>Bacteroidota</taxon>
        <taxon>Chitinophagia</taxon>
        <taxon>Chitinophagales</taxon>
        <taxon>Chitinophagaceae</taxon>
        <taxon>Chitinophaga</taxon>
    </lineage>
</organism>
<reference evidence="3 4" key="1">
    <citation type="submission" date="2018-06" db="EMBL/GenBank/DDBJ databases">
        <title>Genomic Encyclopedia of Archaeal and Bacterial Type Strains, Phase II (KMG-II): from individual species to whole genera.</title>
        <authorList>
            <person name="Goeker M."/>
        </authorList>
    </citation>
    <scope>NUCLEOTIDE SEQUENCE [LARGE SCALE GENOMIC DNA]</scope>
    <source>
        <strain evidence="3 4">DSM 29821</strain>
    </source>
</reference>
<dbReference type="OrthoDB" id="5416147at2"/>
<dbReference type="GO" id="GO:0016787">
    <property type="term" value="F:hydrolase activity"/>
    <property type="evidence" value="ECO:0007669"/>
    <property type="project" value="UniProtKB-KW"/>
</dbReference>
<gene>
    <name evidence="3" type="ORF">CLV59_104364</name>
</gene>
<dbReference type="InterPro" id="IPR022742">
    <property type="entry name" value="Hydrolase_4"/>
</dbReference>
<dbReference type="GO" id="GO:0016020">
    <property type="term" value="C:membrane"/>
    <property type="evidence" value="ECO:0007669"/>
    <property type="project" value="TreeGrafter"/>
</dbReference>
<dbReference type="RefSeq" id="WP_111592681.1">
    <property type="nucleotide sequence ID" value="NZ_QLMA01000004.1"/>
</dbReference>
<sequence length="335" mass="37453">MKRRFRIFLIVISTLGIIYLLGPKPSTPAYDLHLPIVPLQPDSLDAYIRAGEATQPVRPDNEARIVWVDTPHKRTPYAVVYLHGFSASQEEGNPVHRDFAEKFGCNLYLSRLNAHGLQSPNPLLNMTADGLWEDAKKSLMIGRSLGDKVILMSTSTGGTLALKLAAEYPNDVYALINMSPNIAINDKYAFLANDHWGLQLARLITGGDFREGKDTSQVMHQYWDNRYRLEAVVQLEELLETTMTKKTFERVHQPVLNLYYYKDETHQDPTVKVSAILEMYKELGTPDSLKAAIPVPGAGAHVLGSVLTSKAVPEVTRDIDSFAIHVLKMQPVNSL</sequence>
<dbReference type="AlphaFoldDB" id="A0A327VYT6"/>
<keyword evidence="1" id="KW-0378">Hydrolase</keyword>
<comment type="caution">
    <text evidence="3">The sequence shown here is derived from an EMBL/GenBank/DDBJ whole genome shotgun (WGS) entry which is preliminary data.</text>
</comment>
<protein>
    <submittedName>
        <fullName evidence="3">Esterase/lipase</fullName>
    </submittedName>
</protein>
<evidence type="ECO:0000313" key="4">
    <source>
        <dbReference type="Proteomes" id="UP000249819"/>
    </source>
</evidence>
<keyword evidence="4" id="KW-1185">Reference proteome</keyword>
<dbReference type="InterPro" id="IPR029058">
    <property type="entry name" value="AB_hydrolase_fold"/>
</dbReference>
<dbReference type="Pfam" id="PF12146">
    <property type="entry name" value="Hydrolase_4"/>
    <property type="match status" value="1"/>
</dbReference>
<dbReference type="PANTHER" id="PTHR43798">
    <property type="entry name" value="MONOACYLGLYCEROL LIPASE"/>
    <property type="match status" value="1"/>
</dbReference>
<evidence type="ECO:0000313" key="3">
    <source>
        <dbReference type="EMBL" id="RAJ82139.1"/>
    </source>
</evidence>
<dbReference type="InterPro" id="IPR050266">
    <property type="entry name" value="AB_hydrolase_sf"/>
</dbReference>
<accession>A0A327VYT6</accession>
<evidence type="ECO:0000256" key="1">
    <source>
        <dbReference type="ARBA" id="ARBA00022801"/>
    </source>
</evidence>
<proteinExistence type="predicted"/>
<dbReference type="Gene3D" id="3.40.50.1820">
    <property type="entry name" value="alpha/beta hydrolase"/>
    <property type="match status" value="1"/>
</dbReference>
<name>A0A327VYT6_9BACT</name>
<dbReference type="PANTHER" id="PTHR43798:SF31">
    <property type="entry name" value="AB HYDROLASE SUPERFAMILY PROTEIN YCLE"/>
    <property type="match status" value="1"/>
</dbReference>
<feature type="domain" description="Serine aminopeptidase S33" evidence="2">
    <location>
        <begin position="78"/>
        <end position="218"/>
    </location>
</feature>
<dbReference type="Proteomes" id="UP000249819">
    <property type="component" value="Unassembled WGS sequence"/>
</dbReference>
<evidence type="ECO:0000259" key="2">
    <source>
        <dbReference type="Pfam" id="PF12146"/>
    </source>
</evidence>